<feature type="region of interest" description="Disordered" evidence="2">
    <location>
        <begin position="202"/>
        <end position="223"/>
    </location>
</feature>
<gene>
    <name evidence="5" type="ORF">ACFSUL_10255</name>
</gene>
<dbReference type="InterPro" id="IPR034829">
    <property type="entry name" value="DnaD-like_sf"/>
</dbReference>
<protein>
    <submittedName>
        <fullName evidence="5">DnaD domain-containing protein</fullName>
    </submittedName>
</protein>
<dbReference type="InterPro" id="IPR036388">
    <property type="entry name" value="WH-like_DNA-bd_sf"/>
</dbReference>
<evidence type="ECO:0000313" key="6">
    <source>
        <dbReference type="Proteomes" id="UP001597506"/>
    </source>
</evidence>
<dbReference type="NCBIfam" id="TIGR01446">
    <property type="entry name" value="DnaD_dom"/>
    <property type="match status" value="1"/>
</dbReference>
<dbReference type="Pfam" id="PF07261">
    <property type="entry name" value="DnaB_2"/>
    <property type="match status" value="1"/>
</dbReference>
<dbReference type="EMBL" id="JBHUMF010000025">
    <property type="protein sequence ID" value="MFD2681127.1"/>
    <property type="molecule type" value="Genomic_DNA"/>
</dbReference>
<organism evidence="5 6">
    <name type="scientific">Bacillus seohaeanensis</name>
    <dbReference type="NCBI Taxonomy" id="284580"/>
    <lineage>
        <taxon>Bacteria</taxon>
        <taxon>Bacillati</taxon>
        <taxon>Bacillota</taxon>
        <taxon>Bacilli</taxon>
        <taxon>Bacillales</taxon>
        <taxon>Bacillaceae</taxon>
        <taxon>Bacillus</taxon>
    </lineage>
</organism>
<name>A0ABW5RU86_9BACI</name>
<feature type="domain" description="DnaD N-terminal" evidence="4">
    <location>
        <begin position="18"/>
        <end position="116"/>
    </location>
</feature>
<dbReference type="InterPro" id="IPR053162">
    <property type="entry name" value="DnaD"/>
</dbReference>
<dbReference type="Gene3D" id="1.10.10.10">
    <property type="entry name" value="Winged helix-like DNA-binding domain superfamily/Winged helix DNA-binding domain"/>
    <property type="match status" value="1"/>
</dbReference>
<dbReference type="PANTHER" id="PTHR37293:SF6">
    <property type="entry name" value="DNA REPLICATION PROTEIN DNAD"/>
    <property type="match status" value="1"/>
</dbReference>
<evidence type="ECO:0000256" key="1">
    <source>
        <dbReference type="ARBA" id="ARBA00093462"/>
    </source>
</evidence>
<dbReference type="Proteomes" id="UP001597506">
    <property type="component" value="Unassembled WGS sequence"/>
</dbReference>
<accession>A0ABW5RU86</accession>
<dbReference type="RefSeq" id="WP_377935105.1">
    <property type="nucleotide sequence ID" value="NZ_JBHUMF010000025.1"/>
</dbReference>
<comment type="caution">
    <text evidence="5">The sequence shown here is derived from an EMBL/GenBank/DDBJ whole genome shotgun (WGS) entry which is preliminary data.</text>
</comment>
<dbReference type="PANTHER" id="PTHR37293">
    <property type="entry name" value="PHAGE REPLICATION PROTEIN-RELATED"/>
    <property type="match status" value="1"/>
</dbReference>
<reference evidence="6" key="1">
    <citation type="journal article" date="2019" name="Int. J. Syst. Evol. Microbiol.">
        <title>The Global Catalogue of Microorganisms (GCM) 10K type strain sequencing project: providing services to taxonomists for standard genome sequencing and annotation.</title>
        <authorList>
            <consortium name="The Broad Institute Genomics Platform"/>
            <consortium name="The Broad Institute Genome Sequencing Center for Infectious Disease"/>
            <person name="Wu L."/>
            <person name="Ma J."/>
        </authorList>
    </citation>
    <scope>NUCLEOTIDE SEQUENCE [LARGE SCALE GENOMIC DNA]</scope>
    <source>
        <strain evidence="6">KCTC 3913</strain>
    </source>
</reference>
<dbReference type="Gene3D" id="1.10.10.630">
    <property type="entry name" value="DnaD domain-like"/>
    <property type="match status" value="1"/>
</dbReference>
<evidence type="ECO:0000256" key="2">
    <source>
        <dbReference type="SAM" id="MobiDB-lite"/>
    </source>
</evidence>
<evidence type="ECO:0000259" key="4">
    <source>
        <dbReference type="Pfam" id="PF21984"/>
    </source>
</evidence>
<dbReference type="InterPro" id="IPR053843">
    <property type="entry name" value="DnaD_N"/>
</dbReference>
<comment type="similarity">
    <text evidence="1">Belongs to the DnaB/DnaD family.</text>
</comment>
<evidence type="ECO:0000259" key="3">
    <source>
        <dbReference type="Pfam" id="PF07261"/>
    </source>
</evidence>
<sequence length="235" mass="27530">MDYKNIMVSWMKEGTLSIPQLLVKHYNKLGLNETEFVLLIQVYGFLQKGNTFPTPEELSSNMSISSEQCSSILRKLIQQQFLSIEEGNAPNGILYEQYSFQTLWEKLADYLVQESKMQQMQRSMEEEKDIYSCFEQEFGRPLSPLECESLAMWIDQDGHNPVIVKAALREAVMSGKLNFRYIDRILFEWKKNGVKTIEDARDQGQRFRSHQKNNVSSGQTKEQRKTVPFYNWLEQ</sequence>
<dbReference type="Pfam" id="PF21984">
    <property type="entry name" value="DnaD_N"/>
    <property type="match status" value="1"/>
</dbReference>
<proteinExistence type="inferred from homology"/>
<feature type="domain" description="DnaB/C C-terminal" evidence="3">
    <location>
        <begin position="133"/>
        <end position="203"/>
    </location>
</feature>
<keyword evidence="6" id="KW-1185">Reference proteome</keyword>
<dbReference type="SUPFAM" id="SSF158499">
    <property type="entry name" value="DnaD domain-like"/>
    <property type="match status" value="1"/>
</dbReference>
<dbReference type="InterPro" id="IPR006343">
    <property type="entry name" value="DnaB/C_C"/>
</dbReference>
<evidence type="ECO:0000313" key="5">
    <source>
        <dbReference type="EMBL" id="MFD2681127.1"/>
    </source>
</evidence>